<dbReference type="RefSeq" id="WP_259550381.1">
    <property type="nucleotide sequence ID" value="NZ_BAABHW010000002.1"/>
</dbReference>
<sequence>MTEHQDTPAQIAAAEALSALDEAWAYYTPEKQPELEGNEYIDLPLPAAA</sequence>
<dbReference type="Proteomes" id="UP001499910">
    <property type="component" value="Unassembled WGS sequence"/>
</dbReference>
<name>A0ABP9LB37_9RHOB</name>
<reference evidence="2" key="1">
    <citation type="journal article" date="2019" name="Int. J. Syst. Evol. Microbiol.">
        <title>The Global Catalogue of Microorganisms (GCM) 10K type strain sequencing project: providing services to taxonomists for standard genome sequencing and annotation.</title>
        <authorList>
            <consortium name="The Broad Institute Genomics Platform"/>
            <consortium name="The Broad Institute Genome Sequencing Center for Infectious Disease"/>
            <person name="Wu L."/>
            <person name="Ma J."/>
        </authorList>
    </citation>
    <scope>NUCLEOTIDE SEQUENCE [LARGE SCALE GENOMIC DNA]</scope>
    <source>
        <strain evidence="2">JCM 18015</strain>
    </source>
</reference>
<dbReference type="EMBL" id="BAABHW010000002">
    <property type="protein sequence ID" value="GAA5073059.1"/>
    <property type="molecule type" value="Genomic_DNA"/>
</dbReference>
<gene>
    <name evidence="1" type="ORF">GCM10023209_18430</name>
</gene>
<keyword evidence="2" id="KW-1185">Reference proteome</keyword>
<organism evidence="1 2">
    <name type="scientific">[Roseibacterium] beibuensis</name>
    <dbReference type="NCBI Taxonomy" id="1193142"/>
    <lineage>
        <taxon>Bacteria</taxon>
        <taxon>Pseudomonadati</taxon>
        <taxon>Pseudomonadota</taxon>
        <taxon>Alphaproteobacteria</taxon>
        <taxon>Rhodobacterales</taxon>
        <taxon>Roseobacteraceae</taxon>
        <taxon>Roseicyclus</taxon>
    </lineage>
</organism>
<proteinExistence type="predicted"/>
<accession>A0ABP9LB37</accession>
<protein>
    <submittedName>
        <fullName evidence="1">Uncharacterized protein</fullName>
    </submittedName>
</protein>
<evidence type="ECO:0000313" key="1">
    <source>
        <dbReference type="EMBL" id="GAA5073059.1"/>
    </source>
</evidence>
<evidence type="ECO:0000313" key="2">
    <source>
        <dbReference type="Proteomes" id="UP001499910"/>
    </source>
</evidence>
<comment type="caution">
    <text evidence="1">The sequence shown here is derived from an EMBL/GenBank/DDBJ whole genome shotgun (WGS) entry which is preliminary data.</text>
</comment>